<evidence type="ECO:0000313" key="1">
    <source>
        <dbReference type="EMBL" id="PVX86427.1"/>
    </source>
</evidence>
<name>A0ABX5KYA7_9BURK</name>
<gene>
    <name evidence="1" type="ORF">C7402_102263</name>
</gene>
<proteinExistence type="predicted"/>
<comment type="caution">
    <text evidence="1">The sequence shown here is derived from an EMBL/GenBank/DDBJ whole genome shotgun (WGS) entry which is preliminary data.</text>
</comment>
<reference evidence="1 2" key="1">
    <citation type="submission" date="2018-05" db="EMBL/GenBank/DDBJ databases">
        <title>Genomic Encyclopedia of Type Strains, Phase IV (KMG-V): Genome sequencing to study the core and pangenomes of soil and plant-associated prokaryotes.</title>
        <authorList>
            <person name="Whitman W."/>
        </authorList>
    </citation>
    <scope>NUCLEOTIDE SEQUENCE [LARGE SCALE GENOMIC DNA]</scope>
    <source>
        <strain evidence="1 2">SCZa-39</strain>
    </source>
</reference>
<organism evidence="1 2">
    <name type="scientific">Paraburkholderia unamae</name>
    <dbReference type="NCBI Taxonomy" id="219649"/>
    <lineage>
        <taxon>Bacteria</taxon>
        <taxon>Pseudomonadati</taxon>
        <taxon>Pseudomonadota</taxon>
        <taxon>Betaproteobacteria</taxon>
        <taxon>Burkholderiales</taxon>
        <taxon>Burkholderiaceae</taxon>
        <taxon>Paraburkholderia</taxon>
    </lineage>
</organism>
<protein>
    <submittedName>
        <fullName evidence="1">Uncharacterized protein</fullName>
    </submittedName>
</protein>
<dbReference type="RefSeq" id="WP_116609842.1">
    <property type="nucleotide sequence ID" value="NZ_QEOB01000002.1"/>
</dbReference>
<keyword evidence="2" id="KW-1185">Reference proteome</keyword>
<evidence type="ECO:0000313" key="2">
    <source>
        <dbReference type="Proteomes" id="UP000245712"/>
    </source>
</evidence>
<sequence>MNERTIYIGTQEYKVTAVSSGLGRWIARIVHTDHAASPNTMEVADIQGEYGTVEETLDSGIQLCKHMAHRFALH</sequence>
<dbReference type="Proteomes" id="UP000245712">
    <property type="component" value="Unassembled WGS sequence"/>
</dbReference>
<dbReference type="EMBL" id="QEOB01000002">
    <property type="protein sequence ID" value="PVX86427.1"/>
    <property type="molecule type" value="Genomic_DNA"/>
</dbReference>
<accession>A0ABX5KYA7</accession>